<dbReference type="NCBIfam" id="TIGR01493">
    <property type="entry name" value="HAD-SF-IA-v2"/>
    <property type="match status" value="1"/>
</dbReference>
<dbReference type="InterPro" id="IPR051540">
    <property type="entry name" value="S-2-haloacid_dehalogenase"/>
</dbReference>
<dbReference type="Pfam" id="PF00702">
    <property type="entry name" value="Hydrolase"/>
    <property type="match status" value="1"/>
</dbReference>
<evidence type="ECO:0000313" key="2">
    <source>
        <dbReference type="EMBL" id="GGJ73451.1"/>
    </source>
</evidence>
<dbReference type="Proteomes" id="UP000634435">
    <property type="component" value="Unassembled WGS sequence"/>
</dbReference>
<dbReference type="InterPro" id="IPR036412">
    <property type="entry name" value="HAD-like_sf"/>
</dbReference>
<dbReference type="SUPFAM" id="SSF56784">
    <property type="entry name" value="HAD-like"/>
    <property type="match status" value="1"/>
</dbReference>
<dbReference type="InterPro" id="IPR006439">
    <property type="entry name" value="HAD-SF_hydro_IA"/>
</dbReference>
<gene>
    <name evidence="2" type="ORF">GCM10007111_38830</name>
</gene>
<evidence type="ECO:0000313" key="3">
    <source>
        <dbReference type="Proteomes" id="UP000634435"/>
    </source>
</evidence>
<protein>
    <recommendedName>
        <fullName evidence="4">Haloacid dehalogenase type II</fullName>
    </recommendedName>
</protein>
<evidence type="ECO:0000256" key="1">
    <source>
        <dbReference type="ARBA" id="ARBA00022801"/>
    </source>
</evidence>
<dbReference type="PANTHER" id="PTHR43316:SF3">
    <property type="entry name" value="HALOACID DEHALOGENASE, TYPE II (AFU_ORTHOLOGUE AFUA_2G07750)-RELATED"/>
    <property type="match status" value="1"/>
</dbReference>
<keyword evidence="3" id="KW-1185">Reference proteome</keyword>
<sequence>MLQDDIRRQVLSTVLDEQEISLTRDNFEHLVNVGRYFTPWPEAVRQLSELENLVKTVGLTNASLTQITEVCSRGALRWHVLLSTQLAQTYKPTPEAYQLPIDLLGIDPAHTLFISAHPWDLRAAATHGFLTVYLPREYTETPLPNDQFDLTLHSLDDLIAMFQRAN</sequence>
<evidence type="ECO:0008006" key="4">
    <source>
        <dbReference type="Google" id="ProtNLM"/>
    </source>
</evidence>
<accession>A0ABQ2DY51</accession>
<dbReference type="PANTHER" id="PTHR43316">
    <property type="entry name" value="HYDROLASE, HALOACID DELAHOGENASE-RELATED"/>
    <property type="match status" value="1"/>
</dbReference>
<dbReference type="EMBL" id="BMPN01000008">
    <property type="protein sequence ID" value="GGJ73451.1"/>
    <property type="molecule type" value="Genomic_DNA"/>
</dbReference>
<reference evidence="3" key="1">
    <citation type="journal article" date="2019" name="Int. J. Syst. Evol. Microbiol.">
        <title>The Global Catalogue of Microorganisms (GCM) 10K type strain sequencing project: providing services to taxonomists for standard genome sequencing and annotation.</title>
        <authorList>
            <consortium name="The Broad Institute Genomics Platform"/>
            <consortium name="The Broad Institute Genome Sequencing Center for Infectious Disease"/>
            <person name="Wu L."/>
            <person name="Ma J."/>
        </authorList>
    </citation>
    <scope>NUCLEOTIDE SEQUENCE [LARGE SCALE GENOMIC DNA]</scope>
    <source>
        <strain evidence="3">JCM 30071</strain>
    </source>
</reference>
<dbReference type="InterPro" id="IPR023214">
    <property type="entry name" value="HAD_sf"/>
</dbReference>
<dbReference type="Gene3D" id="3.40.50.1000">
    <property type="entry name" value="HAD superfamily/HAD-like"/>
    <property type="match status" value="1"/>
</dbReference>
<name>A0ABQ2DY51_9BACI</name>
<organism evidence="2 3">
    <name type="scientific">Virgibacillus kapii</name>
    <dbReference type="NCBI Taxonomy" id="1638645"/>
    <lineage>
        <taxon>Bacteria</taxon>
        <taxon>Bacillati</taxon>
        <taxon>Bacillota</taxon>
        <taxon>Bacilli</taxon>
        <taxon>Bacillales</taxon>
        <taxon>Bacillaceae</taxon>
        <taxon>Virgibacillus</taxon>
    </lineage>
</organism>
<comment type="caution">
    <text evidence="2">The sequence shown here is derived from an EMBL/GenBank/DDBJ whole genome shotgun (WGS) entry which is preliminary data.</text>
</comment>
<keyword evidence="1" id="KW-0378">Hydrolase</keyword>
<proteinExistence type="predicted"/>